<dbReference type="EMBL" id="ML976671">
    <property type="protein sequence ID" value="KAF1975201.1"/>
    <property type="molecule type" value="Genomic_DNA"/>
</dbReference>
<keyword evidence="3" id="KW-0235">DNA replication</keyword>
<proteinExistence type="inferred from homology"/>
<feature type="domain" description="Origin recognition complex subunit 3 winged helix C-terminal" evidence="8">
    <location>
        <begin position="569"/>
        <end position="675"/>
    </location>
</feature>
<reference evidence="9" key="1">
    <citation type="journal article" date="2020" name="Stud. Mycol.">
        <title>101 Dothideomycetes genomes: a test case for predicting lifestyles and emergence of pathogens.</title>
        <authorList>
            <person name="Haridas S."/>
            <person name="Albert R."/>
            <person name="Binder M."/>
            <person name="Bloem J."/>
            <person name="Labutti K."/>
            <person name="Salamov A."/>
            <person name="Andreopoulos B."/>
            <person name="Baker S."/>
            <person name="Barry K."/>
            <person name="Bills G."/>
            <person name="Bluhm B."/>
            <person name="Cannon C."/>
            <person name="Castanera R."/>
            <person name="Culley D."/>
            <person name="Daum C."/>
            <person name="Ezra D."/>
            <person name="Gonzalez J."/>
            <person name="Henrissat B."/>
            <person name="Kuo A."/>
            <person name="Liang C."/>
            <person name="Lipzen A."/>
            <person name="Lutzoni F."/>
            <person name="Magnuson J."/>
            <person name="Mondo S."/>
            <person name="Nolan M."/>
            <person name="Ohm R."/>
            <person name="Pangilinan J."/>
            <person name="Park H.-J."/>
            <person name="Ramirez L."/>
            <person name="Alfaro M."/>
            <person name="Sun H."/>
            <person name="Tritt A."/>
            <person name="Yoshinaga Y."/>
            <person name="Zwiers L.-H."/>
            <person name="Turgeon B."/>
            <person name="Goodwin S."/>
            <person name="Spatafora J."/>
            <person name="Crous P."/>
            <person name="Grigoriev I."/>
        </authorList>
    </citation>
    <scope>NUCLEOTIDE SEQUENCE</scope>
    <source>
        <strain evidence="9">CBS 107.79</strain>
    </source>
</reference>
<dbReference type="InterPro" id="IPR040855">
    <property type="entry name" value="ORC_WH_C"/>
</dbReference>
<keyword evidence="10" id="KW-1185">Reference proteome</keyword>
<evidence type="ECO:0000259" key="8">
    <source>
        <dbReference type="Pfam" id="PF18137"/>
    </source>
</evidence>
<dbReference type="PANTHER" id="PTHR12748:SF0">
    <property type="entry name" value="ORIGIN RECOGNITION COMPLEX SUBUNIT 3"/>
    <property type="match status" value="1"/>
</dbReference>
<dbReference type="CDD" id="cd20704">
    <property type="entry name" value="Orc3"/>
    <property type="match status" value="1"/>
</dbReference>
<accession>A0A6A5VDL8</accession>
<dbReference type="Proteomes" id="UP000800036">
    <property type="component" value="Unassembled WGS sequence"/>
</dbReference>
<dbReference type="InterPro" id="IPR020795">
    <property type="entry name" value="ORC3"/>
</dbReference>
<feature type="region of interest" description="Disordered" evidence="6">
    <location>
        <begin position="1"/>
        <end position="21"/>
    </location>
</feature>
<name>A0A6A5VDL8_9PLEO</name>
<gene>
    <name evidence="9" type="ORF">BU23DRAFT_79903</name>
</gene>
<dbReference type="Pfam" id="PF07034">
    <property type="entry name" value="ORC3_N"/>
    <property type="match status" value="1"/>
</dbReference>
<dbReference type="OrthoDB" id="10265211at2759"/>
<dbReference type="InterPro" id="IPR045667">
    <property type="entry name" value="ORC3_N"/>
</dbReference>
<evidence type="ECO:0000256" key="6">
    <source>
        <dbReference type="SAM" id="MobiDB-lite"/>
    </source>
</evidence>
<evidence type="ECO:0000256" key="1">
    <source>
        <dbReference type="ARBA" id="ARBA00004123"/>
    </source>
</evidence>
<organism evidence="9 10">
    <name type="scientific">Bimuria novae-zelandiae CBS 107.79</name>
    <dbReference type="NCBI Taxonomy" id="1447943"/>
    <lineage>
        <taxon>Eukaryota</taxon>
        <taxon>Fungi</taxon>
        <taxon>Dikarya</taxon>
        <taxon>Ascomycota</taxon>
        <taxon>Pezizomycotina</taxon>
        <taxon>Dothideomycetes</taxon>
        <taxon>Pleosporomycetidae</taxon>
        <taxon>Pleosporales</taxon>
        <taxon>Massarineae</taxon>
        <taxon>Didymosphaeriaceae</taxon>
        <taxon>Bimuria</taxon>
    </lineage>
</organism>
<sequence>MEHERCYIYSPSKSDERPSKRQRTIKLNFQTDLSARLDIYRKVWTQQETNIQTTLEEADSATQGQIIDFVATSARSQDELQASIQTGLIVAGPSIASHGPYFERLGRRIRNETDSSYIVLTSAESPNLKTFLKNLIKKITSRTEDDEDDEGLRNGVVSSRRGPRLLNFDLGHVQEWLKRNQVQSIVIAIQDSEAFDTGLLIEMIDLFYSWIDRLPFVLLFGIATSAENFEDRLSGKSLRYLDGQQFDVTQSDEIIEKLFRATVAHPDAEPHIGPALCRRILERQKDHVQNVQDFVHGLKYAYMSHFYANPATIFLKSNPKFSDFSSDAFDAVRNLPSFRRYVEEKVEDGNTRAVRQLLDSNKALYTIIEGFIFAAQDSLSSQNVAAIVLTRIRESLGITPKIRLSSIWTRAASGELSGSPLLRETMLSIRKTPSDELMRLIDSLISLTTETIGPEAEPIVIPIDLKSLRQELTALVENNAGSEPLRSQDDVRNESVRTTVVAQKVLLSKHKAALTEQDKAYSQIVTRFCDDLGSYFRFALVDPKSLPLHEIMVYDLRSPHTEVFQPKPRLAIERALATPHDYLGCDCCGVTQDGENTLAATQPATAILYQLYLESGALVNVSDLWSAFHAIMSKEDEEDESQTMALFQRALAELKFLGLVKPSRKKTDHIAKMMWKGL</sequence>
<comment type="similarity">
    <text evidence="2">Belongs to the ORC3 family.</text>
</comment>
<dbReference type="GO" id="GO:0031261">
    <property type="term" value="C:DNA replication preinitiation complex"/>
    <property type="evidence" value="ECO:0007669"/>
    <property type="project" value="TreeGrafter"/>
</dbReference>
<evidence type="ECO:0000259" key="7">
    <source>
        <dbReference type="Pfam" id="PF07034"/>
    </source>
</evidence>
<evidence type="ECO:0000256" key="3">
    <source>
        <dbReference type="ARBA" id="ARBA00022705"/>
    </source>
</evidence>
<evidence type="ECO:0000256" key="4">
    <source>
        <dbReference type="ARBA" id="ARBA00023125"/>
    </source>
</evidence>
<dbReference type="GO" id="GO:0003688">
    <property type="term" value="F:DNA replication origin binding"/>
    <property type="evidence" value="ECO:0007669"/>
    <property type="project" value="TreeGrafter"/>
</dbReference>
<keyword evidence="5" id="KW-0539">Nucleus</keyword>
<dbReference type="GO" id="GO:0005664">
    <property type="term" value="C:nuclear origin of replication recognition complex"/>
    <property type="evidence" value="ECO:0007669"/>
    <property type="project" value="InterPro"/>
</dbReference>
<dbReference type="PANTHER" id="PTHR12748">
    <property type="entry name" value="ORIGIN RECOGNITION COMPLEX SUBUNIT 3"/>
    <property type="match status" value="1"/>
</dbReference>
<dbReference type="AlphaFoldDB" id="A0A6A5VDL8"/>
<comment type="subcellular location">
    <subcellularLocation>
        <location evidence="1">Nucleus</location>
    </subcellularLocation>
</comment>
<keyword evidence="4" id="KW-0238">DNA-binding</keyword>
<protein>
    <submittedName>
        <fullName evidence="9">Uncharacterized protein</fullName>
    </submittedName>
</protein>
<evidence type="ECO:0000256" key="2">
    <source>
        <dbReference type="ARBA" id="ARBA00010977"/>
    </source>
</evidence>
<evidence type="ECO:0000313" key="9">
    <source>
        <dbReference type="EMBL" id="KAF1975201.1"/>
    </source>
</evidence>
<dbReference type="GO" id="GO:0006270">
    <property type="term" value="P:DNA replication initiation"/>
    <property type="evidence" value="ECO:0007669"/>
    <property type="project" value="TreeGrafter"/>
</dbReference>
<dbReference type="Pfam" id="PF18137">
    <property type="entry name" value="WHD_ORC"/>
    <property type="match status" value="1"/>
</dbReference>
<evidence type="ECO:0000313" key="10">
    <source>
        <dbReference type="Proteomes" id="UP000800036"/>
    </source>
</evidence>
<evidence type="ECO:0000256" key="5">
    <source>
        <dbReference type="ARBA" id="ARBA00023242"/>
    </source>
</evidence>
<dbReference type="GO" id="GO:0005656">
    <property type="term" value="C:nuclear pre-replicative complex"/>
    <property type="evidence" value="ECO:0007669"/>
    <property type="project" value="TreeGrafter"/>
</dbReference>
<feature type="domain" description="Origin recognition complex subunit 3 N-terminal" evidence="7">
    <location>
        <begin position="4"/>
        <end position="314"/>
    </location>
</feature>